<protein>
    <submittedName>
        <fullName evidence="1">Uncharacterized protein</fullName>
    </submittedName>
</protein>
<accession>A0AAD9AS19</accession>
<comment type="caution">
    <text evidence="1">The sequence shown here is derived from an EMBL/GenBank/DDBJ whole genome shotgun (WGS) entry which is preliminary data.</text>
</comment>
<gene>
    <name evidence="1" type="ORF">CCHR01_04383</name>
</gene>
<dbReference type="Proteomes" id="UP001243330">
    <property type="component" value="Unassembled WGS sequence"/>
</dbReference>
<keyword evidence="2" id="KW-1185">Reference proteome</keyword>
<proteinExistence type="predicted"/>
<evidence type="ECO:0000313" key="2">
    <source>
        <dbReference type="Proteomes" id="UP001243330"/>
    </source>
</evidence>
<dbReference type="AlphaFoldDB" id="A0AAD9AS19"/>
<sequence>MWNAPPRRFRGAAVLQARPLVEAGRPFIAQLFGVLYLLQMKLLQNTYIPPSQYTMRKRQRDISSTERIMTEQTPFTHLSPSLLISSLRGARTGACTALNCLVPY</sequence>
<name>A0AAD9AS19_9PEZI</name>
<organism evidence="1 2">
    <name type="scientific">Colletotrichum chrysophilum</name>
    <dbReference type="NCBI Taxonomy" id="1836956"/>
    <lineage>
        <taxon>Eukaryota</taxon>
        <taxon>Fungi</taxon>
        <taxon>Dikarya</taxon>
        <taxon>Ascomycota</taxon>
        <taxon>Pezizomycotina</taxon>
        <taxon>Sordariomycetes</taxon>
        <taxon>Hypocreomycetidae</taxon>
        <taxon>Glomerellales</taxon>
        <taxon>Glomerellaceae</taxon>
        <taxon>Colletotrichum</taxon>
        <taxon>Colletotrichum gloeosporioides species complex</taxon>
    </lineage>
</organism>
<reference evidence="1" key="1">
    <citation type="submission" date="2023-01" db="EMBL/GenBank/DDBJ databases">
        <title>Colletotrichum chrysophilum M932 genome sequence.</title>
        <authorList>
            <person name="Baroncelli R."/>
        </authorList>
    </citation>
    <scope>NUCLEOTIDE SEQUENCE</scope>
    <source>
        <strain evidence="1">M932</strain>
    </source>
</reference>
<dbReference type="EMBL" id="JAQOWY010000063">
    <property type="protein sequence ID" value="KAK1853033.1"/>
    <property type="molecule type" value="Genomic_DNA"/>
</dbReference>
<evidence type="ECO:0000313" key="1">
    <source>
        <dbReference type="EMBL" id="KAK1853033.1"/>
    </source>
</evidence>